<reference evidence="12" key="1">
    <citation type="journal article" date="2019" name="Int. J. Syst. Evol. Microbiol.">
        <title>The Global Catalogue of Microorganisms (GCM) 10K type strain sequencing project: providing services to taxonomists for standard genome sequencing and annotation.</title>
        <authorList>
            <consortium name="The Broad Institute Genomics Platform"/>
            <consortium name="The Broad Institute Genome Sequencing Center for Infectious Disease"/>
            <person name="Wu L."/>
            <person name="Ma J."/>
        </authorList>
    </citation>
    <scope>NUCLEOTIDE SEQUENCE [LARGE SCALE GENOMIC DNA]</scope>
    <source>
        <strain evidence="12">JCM 17939</strain>
    </source>
</reference>
<evidence type="ECO:0000259" key="10">
    <source>
        <dbReference type="PROSITE" id="PS50011"/>
    </source>
</evidence>
<dbReference type="InterPro" id="IPR011009">
    <property type="entry name" value="Kinase-like_dom_sf"/>
</dbReference>
<dbReference type="SMART" id="SM00220">
    <property type="entry name" value="S_TKc"/>
    <property type="match status" value="1"/>
</dbReference>
<dbReference type="Proteomes" id="UP001501442">
    <property type="component" value="Unassembled WGS sequence"/>
</dbReference>
<dbReference type="EC" id="2.7.11.1" evidence="2"/>
<comment type="similarity">
    <text evidence="1">Belongs to the protein kinase superfamily. NEK Ser/Thr protein kinase family. NIMA subfamily.</text>
</comment>
<evidence type="ECO:0000256" key="9">
    <source>
        <dbReference type="SAM" id="Phobius"/>
    </source>
</evidence>
<evidence type="ECO:0000256" key="2">
    <source>
        <dbReference type="ARBA" id="ARBA00012513"/>
    </source>
</evidence>
<dbReference type="PROSITE" id="PS00108">
    <property type="entry name" value="PROTEIN_KINASE_ST"/>
    <property type="match status" value="1"/>
</dbReference>
<dbReference type="InterPro" id="IPR050660">
    <property type="entry name" value="NEK_Ser/Thr_kinase"/>
</dbReference>
<dbReference type="Pfam" id="PF00069">
    <property type="entry name" value="Pkinase"/>
    <property type="match status" value="1"/>
</dbReference>
<dbReference type="InterPro" id="IPR017441">
    <property type="entry name" value="Protein_kinase_ATP_BS"/>
</dbReference>
<protein>
    <recommendedName>
        <fullName evidence="2">non-specific serine/threonine protein kinase</fullName>
        <ecNumber evidence="2">2.7.11.1</ecNumber>
    </recommendedName>
</protein>
<dbReference type="InterPro" id="IPR008271">
    <property type="entry name" value="Ser/Thr_kinase_AS"/>
</dbReference>
<proteinExistence type="inferred from homology"/>
<keyword evidence="9" id="KW-1133">Transmembrane helix</keyword>
<dbReference type="Gene3D" id="3.30.200.20">
    <property type="entry name" value="Phosphorylase Kinase, domain 1"/>
    <property type="match status" value="1"/>
</dbReference>
<keyword evidence="6 7" id="KW-0067">ATP-binding</keyword>
<evidence type="ECO:0000256" key="8">
    <source>
        <dbReference type="SAM" id="MobiDB-lite"/>
    </source>
</evidence>
<feature type="compositionally biased region" description="Basic and acidic residues" evidence="8">
    <location>
        <begin position="381"/>
        <end position="395"/>
    </location>
</feature>
<dbReference type="CDD" id="cd14014">
    <property type="entry name" value="STKc_PknB_like"/>
    <property type="match status" value="1"/>
</dbReference>
<dbReference type="EMBL" id="BAABHK010000009">
    <property type="protein sequence ID" value="GAA4631225.1"/>
    <property type="molecule type" value="Genomic_DNA"/>
</dbReference>
<dbReference type="PANTHER" id="PTHR43671:SF13">
    <property type="entry name" value="SERINE_THREONINE-PROTEIN KINASE NEK2"/>
    <property type="match status" value="1"/>
</dbReference>
<feature type="region of interest" description="Disordered" evidence="8">
    <location>
        <begin position="492"/>
        <end position="522"/>
    </location>
</feature>
<keyword evidence="4 7" id="KW-0547">Nucleotide-binding</keyword>
<dbReference type="PROSITE" id="PS00107">
    <property type="entry name" value="PROTEIN_KINASE_ATP"/>
    <property type="match status" value="1"/>
</dbReference>
<gene>
    <name evidence="11" type="ORF">GCM10023196_059800</name>
</gene>
<evidence type="ECO:0000256" key="7">
    <source>
        <dbReference type="PROSITE-ProRule" id="PRU10141"/>
    </source>
</evidence>
<evidence type="ECO:0000256" key="6">
    <source>
        <dbReference type="ARBA" id="ARBA00022840"/>
    </source>
</evidence>
<evidence type="ECO:0000256" key="5">
    <source>
        <dbReference type="ARBA" id="ARBA00022777"/>
    </source>
</evidence>
<keyword evidence="5" id="KW-0418">Kinase</keyword>
<organism evidence="11 12">
    <name type="scientific">Actinoallomurus vinaceus</name>
    <dbReference type="NCBI Taxonomy" id="1080074"/>
    <lineage>
        <taxon>Bacteria</taxon>
        <taxon>Bacillati</taxon>
        <taxon>Actinomycetota</taxon>
        <taxon>Actinomycetes</taxon>
        <taxon>Streptosporangiales</taxon>
        <taxon>Thermomonosporaceae</taxon>
        <taxon>Actinoallomurus</taxon>
    </lineage>
</organism>
<feature type="region of interest" description="Disordered" evidence="8">
    <location>
        <begin position="280"/>
        <end position="457"/>
    </location>
</feature>
<dbReference type="InterPro" id="IPR000719">
    <property type="entry name" value="Prot_kinase_dom"/>
</dbReference>
<feature type="binding site" evidence="7">
    <location>
        <position position="54"/>
    </location>
    <ligand>
        <name>ATP</name>
        <dbReference type="ChEBI" id="CHEBI:30616"/>
    </ligand>
</feature>
<evidence type="ECO:0000313" key="11">
    <source>
        <dbReference type="EMBL" id="GAA4631225.1"/>
    </source>
</evidence>
<dbReference type="PROSITE" id="PS50011">
    <property type="entry name" value="PROTEIN_KINASE_DOM"/>
    <property type="match status" value="1"/>
</dbReference>
<keyword evidence="3" id="KW-0808">Transferase</keyword>
<feature type="compositionally biased region" description="Low complexity" evidence="8">
    <location>
        <begin position="506"/>
        <end position="516"/>
    </location>
</feature>
<evidence type="ECO:0000256" key="4">
    <source>
        <dbReference type="ARBA" id="ARBA00022741"/>
    </source>
</evidence>
<evidence type="ECO:0000313" key="12">
    <source>
        <dbReference type="Proteomes" id="UP001501442"/>
    </source>
</evidence>
<name>A0ABP8UG78_9ACTN</name>
<evidence type="ECO:0000256" key="1">
    <source>
        <dbReference type="ARBA" id="ARBA00010886"/>
    </source>
</evidence>
<dbReference type="PANTHER" id="PTHR43671">
    <property type="entry name" value="SERINE/THREONINE-PROTEIN KINASE NEK"/>
    <property type="match status" value="1"/>
</dbReference>
<dbReference type="Gene3D" id="1.10.510.10">
    <property type="entry name" value="Transferase(Phosphotransferase) domain 1"/>
    <property type="match status" value="1"/>
</dbReference>
<keyword evidence="9" id="KW-0812">Transmembrane</keyword>
<accession>A0ABP8UG78</accession>
<comment type="caution">
    <text evidence="11">The sequence shown here is derived from an EMBL/GenBank/DDBJ whole genome shotgun (WGS) entry which is preliminary data.</text>
</comment>
<keyword evidence="9" id="KW-0472">Membrane</keyword>
<dbReference type="SUPFAM" id="SSF56112">
    <property type="entry name" value="Protein kinase-like (PK-like)"/>
    <property type="match status" value="1"/>
</dbReference>
<sequence>MPRPAHAGILRFVAESQDRLLSGRYRLREEIGRGGMGTVWWAYDETEEREVAVKEVHLPPSLRPRERINLIKRTNREAMSAGRLDHPNLIAMYDVVVEDDRPWLVMEYVPARSLEDVFVDDGPISPVRVAEIGRQLLDALRAAHEAGIVHRDVKPSNVLLETSGRVVLTDFGIATYDGATTLTQSGTFMGSPAYVAPEVARGERASPASDLWSLGATLYAAVEGRPPYDFDTAMATLSALVTAEPDPPVRAGPLTPLLEGLLQKDPARRLTPERAAALLAATTAPPLPPRPVEASRVRSGRRSSHEWSSRDLSGPRRPGRAQPAPPALGRSGRSRSVPPDLDRSRRSEPTPPGLDPSRRSDPAPSGLDPSQRSEPAPPGLDRSRRSEAASPRLDRSGSAQATPPGFGWSGQNRTRQDRPAGEGPEGGPARQTAGWLPPARPEPPGAPGSGSARGRRLLDRPGMLPAVTAAVLALAVGAGVFAGLNGWGAGRRDTTSGDRTPAVGTSAPSTPSVASSAPPPIAARSRGVLPATLLDASDRPVSRRVAKKSGTWPGTPAITLSVPDRGRRVGVLVVCRPGARRLSFTAYALGAPGRTVSGDCAASGHRLTLPATLSLPSGSSRARIQVRLRRGPEAPTGPIEWLVGAYESLAR</sequence>
<keyword evidence="12" id="KW-1185">Reference proteome</keyword>
<feature type="transmembrane region" description="Helical" evidence="9">
    <location>
        <begin position="463"/>
        <end position="484"/>
    </location>
</feature>
<evidence type="ECO:0000256" key="3">
    <source>
        <dbReference type="ARBA" id="ARBA00022679"/>
    </source>
</evidence>
<feature type="domain" description="Protein kinase" evidence="10">
    <location>
        <begin position="25"/>
        <end position="287"/>
    </location>
</feature>